<evidence type="ECO:0000313" key="1">
    <source>
        <dbReference type="EMBL" id="MBS8121577.1"/>
    </source>
</evidence>
<organism evidence="1 2">
    <name type="scientific">Candidatus Vampirococcus lugosii</name>
    <dbReference type="NCBI Taxonomy" id="2789015"/>
    <lineage>
        <taxon>Bacteria</taxon>
        <taxon>Candidatus Absconditibacteriota</taxon>
        <taxon>Vampirococcus</taxon>
    </lineage>
</organism>
<evidence type="ECO:0008006" key="3">
    <source>
        <dbReference type="Google" id="ProtNLM"/>
    </source>
</evidence>
<protein>
    <recommendedName>
        <fullName evidence="3">EF-hand domain-containing protein</fullName>
    </recommendedName>
</protein>
<gene>
    <name evidence="1" type="ORF">VAMP_8n63</name>
</gene>
<sequence length="179" mass="21031">MNSINKIKNGLNFIENDEQNPEIITKQEAYYTIKKIVTNFSNEIKKFEDEESLDYYNSKEFIENLNKDIIDFVLNSFNLDSNKNGYINQFNINNFMNREGKILINDFQNYIEYLNKGIIDIINLGGLDKFESVDRDLNFIYFASPSKWIKNIRGGETIKQAMLKSNSKLSSDESKHFFK</sequence>
<dbReference type="EMBL" id="JAEDAM010000005">
    <property type="protein sequence ID" value="MBS8121577.1"/>
    <property type="molecule type" value="Genomic_DNA"/>
</dbReference>
<comment type="caution">
    <text evidence="1">The sequence shown here is derived from an EMBL/GenBank/DDBJ whole genome shotgun (WGS) entry which is preliminary data.</text>
</comment>
<proteinExistence type="predicted"/>
<accession>A0ABS5QJY4</accession>
<evidence type="ECO:0000313" key="2">
    <source>
        <dbReference type="Proteomes" id="UP000680365"/>
    </source>
</evidence>
<keyword evidence="2" id="KW-1185">Reference proteome</keyword>
<dbReference type="Proteomes" id="UP000680365">
    <property type="component" value="Unassembled WGS sequence"/>
</dbReference>
<dbReference type="RefSeq" id="WP_213348191.1">
    <property type="nucleotide sequence ID" value="NZ_JAEDAM010000005.1"/>
</dbReference>
<reference evidence="1 2" key="1">
    <citation type="journal article" date="2021" name="Nat. Commun.">
        <title>Reductive evolution and unique predatory mode in the CPR bacterium Vampirococcus lugosii.</title>
        <authorList>
            <person name="Moreira D."/>
            <person name="Zivanovic Y."/>
            <person name="Lopez-Archilla A.I."/>
            <person name="Iniesto M."/>
            <person name="Lopez-Garcia P."/>
        </authorList>
    </citation>
    <scope>NUCLEOTIDE SEQUENCE [LARGE SCALE GENOMIC DNA]</scope>
    <source>
        <strain evidence="1">Chiprana</strain>
    </source>
</reference>
<name>A0ABS5QJY4_9BACT</name>